<protein>
    <submittedName>
        <fullName evidence="5">Collagen triple helix repeat protein</fullName>
    </submittedName>
</protein>
<name>A0A158R2P6_NIPBR</name>
<evidence type="ECO:0000256" key="1">
    <source>
        <dbReference type="ARBA" id="ARBA00022737"/>
    </source>
</evidence>
<dbReference type="EMBL" id="UYSL01022212">
    <property type="protein sequence ID" value="VDL80057.1"/>
    <property type="molecule type" value="Genomic_DNA"/>
</dbReference>
<dbReference type="AlphaFoldDB" id="A0A158R2P6"/>
<evidence type="ECO:0000256" key="2">
    <source>
        <dbReference type="SAM" id="MobiDB-lite"/>
    </source>
</evidence>
<reference evidence="3 4" key="2">
    <citation type="submission" date="2018-11" db="EMBL/GenBank/DDBJ databases">
        <authorList>
            <consortium name="Pathogen Informatics"/>
        </authorList>
    </citation>
    <scope>NUCLEOTIDE SEQUENCE [LARGE SCALE GENOMIC DNA]</scope>
</reference>
<organism evidence="5">
    <name type="scientific">Nippostrongylus brasiliensis</name>
    <name type="common">Rat hookworm</name>
    <dbReference type="NCBI Taxonomy" id="27835"/>
    <lineage>
        <taxon>Eukaryota</taxon>
        <taxon>Metazoa</taxon>
        <taxon>Ecdysozoa</taxon>
        <taxon>Nematoda</taxon>
        <taxon>Chromadorea</taxon>
        <taxon>Rhabditida</taxon>
        <taxon>Rhabditina</taxon>
        <taxon>Rhabditomorpha</taxon>
        <taxon>Strongyloidea</taxon>
        <taxon>Heligmosomidae</taxon>
        <taxon>Nippostrongylus</taxon>
    </lineage>
</organism>
<reference evidence="5" key="1">
    <citation type="submission" date="2016-04" db="UniProtKB">
        <authorList>
            <consortium name="WormBaseParasite"/>
        </authorList>
    </citation>
    <scope>IDENTIFICATION</scope>
</reference>
<gene>
    <name evidence="3" type="ORF">NBR_LOCUS16462</name>
</gene>
<dbReference type="PANTHER" id="PTHR24637:SF377">
    <property type="entry name" value="COLLAGEN TYPE IX ALPHA 1 CHAIN"/>
    <property type="match status" value="1"/>
</dbReference>
<dbReference type="WBParaSite" id="NBR_0001646101-mRNA-1">
    <property type="protein sequence ID" value="NBR_0001646101-mRNA-1"/>
    <property type="gene ID" value="NBR_0001646101"/>
</dbReference>
<accession>A0A158R2P6</accession>
<evidence type="ECO:0000313" key="5">
    <source>
        <dbReference type="WBParaSite" id="NBR_0001646101-mRNA-1"/>
    </source>
</evidence>
<feature type="region of interest" description="Disordered" evidence="2">
    <location>
        <begin position="48"/>
        <end position="113"/>
    </location>
</feature>
<dbReference type="PANTHER" id="PTHR24637">
    <property type="entry name" value="COLLAGEN"/>
    <property type="match status" value="1"/>
</dbReference>
<dbReference type="Pfam" id="PF01391">
    <property type="entry name" value="Collagen"/>
    <property type="match status" value="1"/>
</dbReference>
<keyword evidence="1" id="KW-0677">Repeat</keyword>
<feature type="compositionally biased region" description="Pro residues" evidence="2">
    <location>
        <begin position="77"/>
        <end position="86"/>
    </location>
</feature>
<keyword evidence="4" id="KW-1185">Reference proteome</keyword>
<dbReference type="Proteomes" id="UP000271162">
    <property type="component" value="Unassembled WGS sequence"/>
</dbReference>
<sequence>MLLCWRSHWCFVPPAQPHISSSLMALKWSPVSQPVVVFLSTAAASNGFPLHLPGKAGPPGRDGENGNPGSPGEPGQRGPPGPPGPAGGPGNAGESGSPGSCDHCPPARLAPGY</sequence>
<proteinExistence type="predicted"/>
<evidence type="ECO:0000313" key="3">
    <source>
        <dbReference type="EMBL" id="VDL80057.1"/>
    </source>
</evidence>
<dbReference type="InterPro" id="IPR008160">
    <property type="entry name" value="Collagen"/>
</dbReference>
<feature type="compositionally biased region" description="Low complexity" evidence="2">
    <location>
        <begin position="65"/>
        <end position="76"/>
    </location>
</feature>
<evidence type="ECO:0000313" key="4">
    <source>
        <dbReference type="Proteomes" id="UP000271162"/>
    </source>
</evidence>
<dbReference type="STRING" id="27835.A0A158R2P6"/>